<evidence type="ECO:0000256" key="11">
    <source>
        <dbReference type="PROSITE-ProRule" id="PRU00169"/>
    </source>
</evidence>
<dbReference type="PRINTS" id="PR00344">
    <property type="entry name" value="BCTRLSENSOR"/>
</dbReference>
<dbReference type="PROSITE" id="PS50851">
    <property type="entry name" value="CHEW"/>
    <property type="match status" value="1"/>
</dbReference>
<evidence type="ECO:0000256" key="1">
    <source>
        <dbReference type="ARBA" id="ARBA00000085"/>
    </source>
</evidence>
<dbReference type="GO" id="GO:0000160">
    <property type="term" value="P:phosphorelay signal transduction system"/>
    <property type="evidence" value="ECO:0007669"/>
    <property type="project" value="UniProtKB-KW"/>
</dbReference>
<dbReference type="Proteomes" id="UP001154312">
    <property type="component" value="Unassembled WGS sequence"/>
</dbReference>
<dbReference type="GO" id="GO:0006935">
    <property type="term" value="P:chemotaxis"/>
    <property type="evidence" value="ECO:0007669"/>
    <property type="project" value="UniProtKB-KW"/>
</dbReference>
<keyword evidence="4" id="KW-0145">Chemotaxis</keyword>
<dbReference type="SMART" id="SM00073">
    <property type="entry name" value="HPT"/>
    <property type="match status" value="1"/>
</dbReference>
<feature type="modified residue" description="Phosphohistidine" evidence="10">
    <location>
        <position position="59"/>
    </location>
</feature>
<dbReference type="Pfam" id="PF02518">
    <property type="entry name" value="HATPase_c"/>
    <property type="match status" value="1"/>
</dbReference>
<evidence type="ECO:0000256" key="3">
    <source>
        <dbReference type="ARBA" id="ARBA00018672"/>
    </source>
</evidence>
<evidence type="ECO:0000259" key="14">
    <source>
        <dbReference type="PROSITE" id="PS50851"/>
    </source>
</evidence>
<evidence type="ECO:0000256" key="10">
    <source>
        <dbReference type="PROSITE-ProRule" id="PRU00110"/>
    </source>
</evidence>
<comment type="function">
    <text evidence="9">May play the central regulatory role in sporulation. It may be an element of the effector pathway responsible for the activation of sporulation genes in response to nutritional stress. Spo0A may act in concert with spo0H (a sigma factor) to control the expression of some genes that are critical to the sporulation process.</text>
</comment>
<sequence length="768" mass="85109">MPMQDNKKDNDLLKRLRSLFKIEAEERLKAMSAGLLELEKTPDAESQNAVVEAIFREAHSLKGAARAVNMTDIETICQSLESVLAVLKRKAINPSPGLFDKLHNAVDTINKLLSTAEGGQVLITTLIQQLADLETGKQSGSTQTEEHLPKLKRNIPTAQPGNNYFLSPIIGNDTAGQAEPSIVDKQVVSGTVRISTEKLDSLLLQAEEMLSIKLTMDRHAADLRNIQDILGYWDKECDKNHPGMQTDKNNLQFDKLMEFLDRNQNCLRLLESKVKTMIKLAEHDRRSIGAVVDNFQKDIRKALMLPFSSLLSTFPMMIRDLSRAQNKEVELILHGSEIEIDKRILEDIKDPFIHLLRNCIDHGIETPEERERSKKARCGKITVTISQLSGHKVEILVSDDGIGINLDRVIESAINKGILTEKECDKLSKQEALALIFQSEVSTSPIITDISGRGLGLAIVREKVEQLGGVITVETQPQNGSSFRMIIPVTLATFRGILVRVSEQLFIIPSINVDKVTRIKQDEIKTIENKEIISLKGCAFSFVRLADVLELALQENKNNSLGYIPVLLLGTAEKRIAFAVDEIVCEQEVLVKSLGKQLSRVRNISGATVLGSGKVVPVLNVPDLLRSTIKIKNATFETASATGIAGLNKKSILVVEDSITSRMLLKNILESSGYSVKTAVDGIEALTALKTEDYDLVVSDVEMPRMNGFELTSRIRMDKKYAWLPVVLVTGLDSREDRERGIDAGADAYIVKSSFDHGNLLEVINKLI</sequence>
<dbReference type="InterPro" id="IPR036061">
    <property type="entry name" value="CheW-like_dom_sf"/>
</dbReference>
<dbReference type="SUPFAM" id="SSF47226">
    <property type="entry name" value="Histidine-containing phosphotransfer domain, HPT domain"/>
    <property type="match status" value="1"/>
</dbReference>
<dbReference type="GO" id="GO:0004673">
    <property type="term" value="F:protein histidine kinase activity"/>
    <property type="evidence" value="ECO:0007669"/>
    <property type="project" value="UniProtKB-EC"/>
</dbReference>
<dbReference type="EMBL" id="JAKOAV010000025">
    <property type="protein sequence ID" value="MDF9409182.1"/>
    <property type="molecule type" value="Genomic_DNA"/>
</dbReference>
<evidence type="ECO:0000256" key="9">
    <source>
        <dbReference type="ARBA" id="ARBA00024867"/>
    </source>
</evidence>
<dbReference type="SUPFAM" id="SSF52172">
    <property type="entry name" value="CheY-like"/>
    <property type="match status" value="1"/>
</dbReference>
<dbReference type="AlphaFoldDB" id="A0A9X4H6D0"/>
<dbReference type="Pfam" id="PF01627">
    <property type="entry name" value="Hpt"/>
    <property type="match status" value="1"/>
</dbReference>
<dbReference type="InterPro" id="IPR002545">
    <property type="entry name" value="CheW-lke_dom"/>
</dbReference>
<feature type="domain" description="HPt" evidence="15">
    <location>
        <begin position="9"/>
        <end position="116"/>
    </location>
</feature>
<dbReference type="InterPro" id="IPR003594">
    <property type="entry name" value="HATPase_dom"/>
</dbReference>
<dbReference type="SMART" id="SM00260">
    <property type="entry name" value="CheW"/>
    <property type="match status" value="1"/>
</dbReference>
<dbReference type="InterPro" id="IPR001789">
    <property type="entry name" value="Sig_transdc_resp-reg_receiver"/>
</dbReference>
<dbReference type="InterPro" id="IPR036641">
    <property type="entry name" value="HPT_dom_sf"/>
</dbReference>
<feature type="modified residue" description="4-aspartylphosphate" evidence="11">
    <location>
        <position position="700"/>
    </location>
</feature>
<dbReference type="Pfam" id="PF00072">
    <property type="entry name" value="Response_reg"/>
    <property type="match status" value="1"/>
</dbReference>
<gene>
    <name evidence="16" type="ORF">L7E55_12585</name>
</gene>
<evidence type="ECO:0000313" key="17">
    <source>
        <dbReference type="Proteomes" id="UP001154312"/>
    </source>
</evidence>
<dbReference type="InterPro" id="IPR008207">
    <property type="entry name" value="Sig_transdc_His_kin_Hpt_dom"/>
</dbReference>
<reference evidence="16" key="1">
    <citation type="submission" date="2022-02" db="EMBL/GenBank/DDBJ databases">
        <authorList>
            <person name="Leng L."/>
        </authorList>
    </citation>
    <scope>NUCLEOTIDE SEQUENCE</scope>
    <source>
        <strain evidence="16">JI</strain>
    </source>
</reference>
<evidence type="ECO:0000313" key="16">
    <source>
        <dbReference type="EMBL" id="MDF9409182.1"/>
    </source>
</evidence>
<feature type="domain" description="CheW-like" evidence="14">
    <location>
        <begin position="493"/>
        <end position="630"/>
    </location>
</feature>
<dbReference type="PROSITE" id="PS50110">
    <property type="entry name" value="RESPONSE_REGULATORY"/>
    <property type="match status" value="1"/>
</dbReference>
<evidence type="ECO:0000259" key="13">
    <source>
        <dbReference type="PROSITE" id="PS50110"/>
    </source>
</evidence>
<dbReference type="SMART" id="SM00387">
    <property type="entry name" value="HATPase_c"/>
    <property type="match status" value="1"/>
</dbReference>
<dbReference type="Gene3D" id="2.30.30.40">
    <property type="entry name" value="SH3 Domains"/>
    <property type="match status" value="1"/>
</dbReference>
<dbReference type="FunFam" id="3.30.565.10:FF:000016">
    <property type="entry name" value="Chemotaxis protein CheA, putative"/>
    <property type="match status" value="1"/>
</dbReference>
<dbReference type="InterPro" id="IPR005467">
    <property type="entry name" value="His_kinase_dom"/>
</dbReference>
<evidence type="ECO:0000256" key="6">
    <source>
        <dbReference type="ARBA" id="ARBA00022679"/>
    </source>
</evidence>
<dbReference type="PANTHER" id="PTHR43395:SF1">
    <property type="entry name" value="CHEMOTAXIS PROTEIN CHEA"/>
    <property type="match status" value="1"/>
</dbReference>
<dbReference type="InterPro" id="IPR036890">
    <property type="entry name" value="HATPase_C_sf"/>
</dbReference>
<evidence type="ECO:0000256" key="7">
    <source>
        <dbReference type="ARBA" id="ARBA00022777"/>
    </source>
</evidence>
<evidence type="ECO:0000256" key="8">
    <source>
        <dbReference type="ARBA" id="ARBA00023012"/>
    </source>
</evidence>
<dbReference type="Gene3D" id="3.30.565.10">
    <property type="entry name" value="Histidine kinase-like ATPase, C-terminal domain"/>
    <property type="match status" value="1"/>
</dbReference>
<dbReference type="InterPro" id="IPR051315">
    <property type="entry name" value="Bact_Chemotaxis_CheA"/>
</dbReference>
<organism evidence="16 17">
    <name type="scientific">Pelotomaculum isophthalicicum JI</name>
    <dbReference type="NCBI Taxonomy" id="947010"/>
    <lineage>
        <taxon>Bacteria</taxon>
        <taxon>Bacillati</taxon>
        <taxon>Bacillota</taxon>
        <taxon>Clostridia</taxon>
        <taxon>Eubacteriales</taxon>
        <taxon>Desulfotomaculaceae</taxon>
        <taxon>Pelotomaculum</taxon>
    </lineage>
</organism>
<evidence type="ECO:0000259" key="12">
    <source>
        <dbReference type="PROSITE" id="PS50109"/>
    </source>
</evidence>
<proteinExistence type="predicted"/>
<keyword evidence="6" id="KW-0808">Transferase</keyword>
<dbReference type="CDD" id="cd00088">
    <property type="entry name" value="HPT"/>
    <property type="match status" value="1"/>
</dbReference>
<keyword evidence="8" id="KW-0902">Two-component regulatory system</keyword>
<dbReference type="Gene3D" id="3.40.50.2300">
    <property type="match status" value="1"/>
</dbReference>
<dbReference type="Gene3D" id="1.20.120.160">
    <property type="entry name" value="HPT domain"/>
    <property type="match status" value="1"/>
</dbReference>
<dbReference type="EC" id="2.7.13.3" evidence="2"/>
<evidence type="ECO:0000256" key="5">
    <source>
        <dbReference type="ARBA" id="ARBA00022553"/>
    </source>
</evidence>
<dbReference type="SUPFAM" id="SSF50341">
    <property type="entry name" value="CheW-like"/>
    <property type="match status" value="1"/>
</dbReference>
<dbReference type="PROSITE" id="PS50894">
    <property type="entry name" value="HPT"/>
    <property type="match status" value="1"/>
</dbReference>
<dbReference type="Pfam" id="PF01584">
    <property type="entry name" value="CheW"/>
    <property type="match status" value="1"/>
</dbReference>
<dbReference type="SUPFAM" id="SSF55874">
    <property type="entry name" value="ATPase domain of HSP90 chaperone/DNA topoisomerase II/histidine kinase"/>
    <property type="match status" value="1"/>
</dbReference>
<keyword evidence="17" id="KW-1185">Reference proteome</keyword>
<dbReference type="InterPro" id="IPR004358">
    <property type="entry name" value="Sig_transdc_His_kin-like_C"/>
</dbReference>
<dbReference type="PROSITE" id="PS50109">
    <property type="entry name" value="HIS_KIN"/>
    <property type="match status" value="1"/>
</dbReference>
<dbReference type="InterPro" id="IPR011006">
    <property type="entry name" value="CheY-like_superfamily"/>
</dbReference>
<accession>A0A9X4H6D0</accession>
<feature type="domain" description="Response regulatory" evidence="13">
    <location>
        <begin position="651"/>
        <end position="767"/>
    </location>
</feature>
<keyword evidence="7 16" id="KW-0418">Kinase</keyword>
<dbReference type="SMART" id="SM00448">
    <property type="entry name" value="REC"/>
    <property type="match status" value="1"/>
</dbReference>
<dbReference type="RefSeq" id="WP_277444625.1">
    <property type="nucleotide sequence ID" value="NZ_JAKOAV010000025.1"/>
</dbReference>
<evidence type="ECO:0000259" key="15">
    <source>
        <dbReference type="PROSITE" id="PS50894"/>
    </source>
</evidence>
<evidence type="ECO:0000256" key="2">
    <source>
        <dbReference type="ARBA" id="ARBA00012438"/>
    </source>
</evidence>
<name>A0A9X4H6D0_9FIRM</name>
<dbReference type="PANTHER" id="PTHR43395">
    <property type="entry name" value="SENSOR HISTIDINE KINASE CHEA"/>
    <property type="match status" value="1"/>
</dbReference>
<comment type="caution">
    <text evidence="16">The sequence shown here is derived from an EMBL/GenBank/DDBJ whole genome shotgun (WGS) entry which is preliminary data.</text>
</comment>
<comment type="catalytic activity">
    <reaction evidence="1">
        <text>ATP + protein L-histidine = ADP + protein N-phospho-L-histidine.</text>
        <dbReference type="EC" id="2.7.13.3"/>
    </reaction>
</comment>
<protein>
    <recommendedName>
        <fullName evidence="3">Stage 0 sporulation protein A homolog</fullName>
        <ecNumber evidence="2">2.7.13.3</ecNumber>
    </recommendedName>
</protein>
<evidence type="ECO:0000256" key="4">
    <source>
        <dbReference type="ARBA" id="ARBA00022500"/>
    </source>
</evidence>
<keyword evidence="5 11" id="KW-0597">Phosphoprotein</keyword>
<feature type="domain" description="Histidine kinase" evidence="12">
    <location>
        <begin position="268"/>
        <end position="491"/>
    </location>
</feature>